<keyword evidence="5" id="KW-0540">Nuclease</keyword>
<keyword evidence="5" id="KW-0378">Hydrolase</keyword>
<dbReference type="SUPFAM" id="SSF116734">
    <property type="entry name" value="DNA methylase specificity domain"/>
    <property type="match status" value="2"/>
</dbReference>
<name>A0ABW3BUQ3_9FLAO</name>
<protein>
    <submittedName>
        <fullName evidence="5">Restriction endonuclease subunit S</fullName>
    </submittedName>
</protein>
<keyword evidence="3" id="KW-0238">DNA-binding</keyword>
<evidence type="ECO:0000259" key="4">
    <source>
        <dbReference type="Pfam" id="PF01420"/>
    </source>
</evidence>
<dbReference type="PANTHER" id="PTHR30408:SF13">
    <property type="entry name" value="TYPE I RESTRICTION ENZYME HINDI SPECIFICITY SUBUNIT"/>
    <property type="match status" value="1"/>
</dbReference>
<dbReference type="GO" id="GO:0004519">
    <property type="term" value="F:endonuclease activity"/>
    <property type="evidence" value="ECO:0007669"/>
    <property type="project" value="UniProtKB-KW"/>
</dbReference>
<keyword evidence="2" id="KW-0680">Restriction system</keyword>
<gene>
    <name evidence="5" type="ORF">ACFQ0I_12995</name>
</gene>
<dbReference type="PANTHER" id="PTHR30408">
    <property type="entry name" value="TYPE-1 RESTRICTION ENZYME ECOKI SPECIFICITY PROTEIN"/>
    <property type="match status" value="1"/>
</dbReference>
<dbReference type="Proteomes" id="UP001597011">
    <property type="component" value="Unassembled WGS sequence"/>
</dbReference>
<dbReference type="InterPro" id="IPR052021">
    <property type="entry name" value="Type-I_RS_S_subunit"/>
</dbReference>
<dbReference type="CDD" id="cd17246">
    <property type="entry name" value="RMtype1_S_SonII-TRD2-CR2_like"/>
    <property type="match status" value="1"/>
</dbReference>
<dbReference type="Gene3D" id="3.90.220.20">
    <property type="entry name" value="DNA methylase specificity domains"/>
    <property type="match status" value="2"/>
</dbReference>
<evidence type="ECO:0000256" key="3">
    <source>
        <dbReference type="ARBA" id="ARBA00023125"/>
    </source>
</evidence>
<keyword evidence="5" id="KW-0255">Endonuclease</keyword>
<dbReference type="Pfam" id="PF01420">
    <property type="entry name" value="Methylase_S"/>
    <property type="match status" value="2"/>
</dbReference>
<comment type="similarity">
    <text evidence="1">Belongs to the type-I restriction system S methylase family.</text>
</comment>
<evidence type="ECO:0000313" key="5">
    <source>
        <dbReference type="EMBL" id="MFD0836688.1"/>
    </source>
</evidence>
<sequence>MILNDLCEFIIDCEHKTAPTQETGYPSIRTPNIGRGNLILEDVNRVSEEVYQDWTKRGKPKGGDLIIAREAPVGNVAIIPEGLKVCLGQRTVLVRPNNDKVDSRYLCYYLLGNEAQGQILTKTSGATVAHLNMKDIRGLKISYLPNPSTQKKIASILSAYDDLIENNNQRIKLLEDMAEEIYKEWFVRLRFPGYNEAVFLDKDGKQVAPGTKGAIPDGWEKKSIKEIVHNKKEKYKEEEHFHLGIFDLSRMPRKSLLIPQFGDSGELESSRIIFKENDILFGSIRSYFHKVSSANKNGITNVSVLIFRPKKEIYRSYSLFTFFSNQFINWSINFSNGTKMPTISWNEVQNYSINKPTDDLLKSFEEIVFPMIKEIHVLSDKNIVLQETRDLLLPRLISGKLSVENLELETLHMAAEPQE</sequence>
<organism evidence="5 6">
    <name type="scientific">Mariniflexile aquimaris</name>
    <dbReference type="NCBI Taxonomy" id="881009"/>
    <lineage>
        <taxon>Bacteria</taxon>
        <taxon>Pseudomonadati</taxon>
        <taxon>Bacteroidota</taxon>
        <taxon>Flavobacteriia</taxon>
        <taxon>Flavobacteriales</taxon>
        <taxon>Flavobacteriaceae</taxon>
        <taxon>Mariniflexile</taxon>
    </lineage>
</organism>
<dbReference type="InterPro" id="IPR000055">
    <property type="entry name" value="Restrct_endonuc_typeI_TRD"/>
</dbReference>
<dbReference type="EMBL" id="JBHTIB010000012">
    <property type="protein sequence ID" value="MFD0836688.1"/>
    <property type="molecule type" value="Genomic_DNA"/>
</dbReference>
<proteinExistence type="inferred from homology"/>
<evidence type="ECO:0000313" key="6">
    <source>
        <dbReference type="Proteomes" id="UP001597011"/>
    </source>
</evidence>
<dbReference type="RefSeq" id="WP_379942920.1">
    <property type="nucleotide sequence ID" value="NZ_JBHTIB010000012.1"/>
</dbReference>
<keyword evidence="6" id="KW-1185">Reference proteome</keyword>
<comment type="caution">
    <text evidence="5">The sequence shown here is derived from an EMBL/GenBank/DDBJ whole genome shotgun (WGS) entry which is preliminary data.</text>
</comment>
<evidence type="ECO:0000256" key="1">
    <source>
        <dbReference type="ARBA" id="ARBA00010923"/>
    </source>
</evidence>
<evidence type="ECO:0000256" key="2">
    <source>
        <dbReference type="ARBA" id="ARBA00022747"/>
    </source>
</evidence>
<accession>A0ABW3BUQ3</accession>
<feature type="domain" description="Type I restriction modification DNA specificity" evidence="4">
    <location>
        <begin position="3"/>
        <end position="175"/>
    </location>
</feature>
<reference evidence="6" key="1">
    <citation type="journal article" date="2019" name="Int. J. Syst. Evol. Microbiol.">
        <title>The Global Catalogue of Microorganisms (GCM) 10K type strain sequencing project: providing services to taxonomists for standard genome sequencing and annotation.</title>
        <authorList>
            <consortium name="The Broad Institute Genomics Platform"/>
            <consortium name="The Broad Institute Genome Sequencing Center for Infectious Disease"/>
            <person name="Wu L."/>
            <person name="Ma J."/>
        </authorList>
    </citation>
    <scope>NUCLEOTIDE SEQUENCE [LARGE SCALE GENOMIC DNA]</scope>
    <source>
        <strain evidence="6">CCUG 60529</strain>
    </source>
</reference>
<dbReference type="InterPro" id="IPR044946">
    <property type="entry name" value="Restrct_endonuc_typeI_TRD_sf"/>
</dbReference>
<feature type="domain" description="Type I restriction modification DNA specificity" evidence="4">
    <location>
        <begin position="216"/>
        <end position="356"/>
    </location>
</feature>